<name>A0AAX6HUB4_IRIPA</name>
<reference evidence="6" key="2">
    <citation type="submission" date="2023-04" db="EMBL/GenBank/DDBJ databases">
        <authorList>
            <person name="Bruccoleri R.E."/>
            <person name="Oakeley E.J."/>
            <person name="Faust A.-M."/>
            <person name="Dessus-Babus S."/>
            <person name="Altorfer M."/>
            <person name="Burckhardt D."/>
            <person name="Oertli M."/>
            <person name="Naumann U."/>
            <person name="Petersen F."/>
            <person name="Wong J."/>
        </authorList>
    </citation>
    <scope>NUCLEOTIDE SEQUENCE</scope>
    <source>
        <strain evidence="6">GSM-AAB239-AS_SAM_17_03QT</strain>
        <tissue evidence="6">Leaf</tissue>
    </source>
</reference>
<dbReference type="PANTHER" id="PTHR46412">
    <property type="entry name" value="BES1-INTERACTING MYC-LIKE PROTEIN"/>
    <property type="match status" value="1"/>
</dbReference>
<evidence type="ECO:0000259" key="5">
    <source>
        <dbReference type="PROSITE" id="PS50888"/>
    </source>
</evidence>
<keyword evidence="7" id="KW-1185">Reference proteome</keyword>
<dbReference type="GO" id="GO:0006351">
    <property type="term" value="P:DNA-templated transcription"/>
    <property type="evidence" value="ECO:0007669"/>
    <property type="project" value="InterPro"/>
</dbReference>
<dbReference type="EMBL" id="JANAVB010006795">
    <property type="protein sequence ID" value="KAJ6844064.1"/>
    <property type="molecule type" value="Genomic_DNA"/>
</dbReference>
<comment type="caution">
    <text evidence="6">The sequence shown here is derived from an EMBL/GenBank/DDBJ whole genome shotgun (WGS) entry which is preliminary data.</text>
</comment>
<keyword evidence="2" id="KW-0805">Transcription regulation</keyword>
<evidence type="ECO:0000256" key="3">
    <source>
        <dbReference type="ARBA" id="ARBA00023163"/>
    </source>
</evidence>
<dbReference type="PANTHER" id="PTHR46412:SF6">
    <property type="entry name" value="TRANSCRIPTION FACTOR BIM2"/>
    <property type="match status" value="1"/>
</dbReference>
<reference evidence="6" key="1">
    <citation type="journal article" date="2023" name="GigaByte">
        <title>Genome assembly of the bearded iris, Iris pallida Lam.</title>
        <authorList>
            <person name="Bruccoleri R.E."/>
            <person name="Oakeley E.J."/>
            <person name="Faust A.M.E."/>
            <person name="Altorfer M."/>
            <person name="Dessus-Babus S."/>
            <person name="Burckhardt D."/>
            <person name="Oertli M."/>
            <person name="Naumann U."/>
            <person name="Petersen F."/>
            <person name="Wong J."/>
        </authorList>
    </citation>
    <scope>NUCLEOTIDE SEQUENCE</scope>
    <source>
        <strain evidence="6">GSM-AAB239-AS_SAM_17_03QT</strain>
    </source>
</reference>
<dbReference type="PROSITE" id="PS50888">
    <property type="entry name" value="BHLH"/>
    <property type="match status" value="1"/>
</dbReference>
<accession>A0AAX6HUB4</accession>
<evidence type="ECO:0000256" key="4">
    <source>
        <dbReference type="SAM" id="MobiDB-lite"/>
    </source>
</evidence>
<protein>
    <submittedName>
        <fullName evidence="6">Transcription factor BIM2-like isoform X2</fullName>
    </submittedName>
</protein>
<dbReference type="SUPFAM" id="SSF47459">
    <property type="entry name" value="HLH, helix-loop-helix DNA-binding domain"/>
    <property type="match status" value="1"/>
</dbReference>
<proteinExistence type="inferred from homology"/>
<keyword evidence="3" id="KW-0804">Transcription</keyword>
<dbReference type="InterPro" id="IPR036638">
    <property type="entry name" value="HLH_DNA-bd_sf"/>
</dbReference>
<dbReference type="Proteomes" id="UP001140949">
    <property type="component" value="Unassembled WGS sequence"/>
</dbReference>
<dbReference type="InterPro" id="IPR044295">
    <property type="entry name" value="BIM1/2/3"/>
</dbReference>
<feature type="region of interest" description="Disordered" evidence="4">
    <location>
        <begin position="1"/>
        <end position="65"/>
    </location>
</feature>
<organism evidence="6 7">
    <name type="scientific">Iris pallida</name>
    <name type="common">Sweet iris</name>
    <dbReference type="NCBI Taxonomy" id="29817"/>
    <lineage>
        <taxon>Eukaryota</taxon>
        <taxon>Viridiplantae</taxon>
        <taxon>Streptophyta</taxon>
        <taxon>Embryophyta</taxon>
        <taxon>Tracheophyta</taxon>
        <taxon>Spermatophyta</taxon>
        <taxon>Magnoliopsida</taxon>
        <taxon>Liliopsida</taxon>
        <taxon>Asparagales</taxon>
        <taxon>Iridaceae</taxon>
        <taxon>Iridoideae</taxon>
        <taxon>Irideae</taxon>
        <taxon>Iris</taxon>
    </lineage>
</organism>
<feature type="domain" description="BHLH" evidence="5">
    <location>
        <begin position="50"/>
        <end position="100"/>
    </location>
</feature>
<dbReference type="SMART" id="SM00353">
    <property type="entry name" value="HLH"/>
    <property type="match status" value="1"/>
</dbReference>
<dbReference type="GO" id="GO:0046983">
    <property type="term" value="F:protein dimerization activity"/>
    <property type="evidence" value="ECO:0007669"/>
    <property type="project" value="InterPro"/>
</dbReference>
<feature type="region of interest" description="Disordered" evidence="4">
    <location>
        <begin position="301"/>
        <end position="355"/>
    </location>
</feature>
<dbReference type="InterPro" id="IPR011598">
    <property type="entry name" value="bHLH_dom"/>
</dbReference>
<gene>
    <name evidence="6" type="ORF">M6B38_294720</name>
</gene>
<evidence type="ECO:0000256" key="1">
    <source>
        <dbReference type="ARBA" id="ARBA00005510"/>
    </source>
</evidence>
<dbReference type="AlphaFoldDB" id="A0AAX6HUB4"/>
<comment type="similarity">
    <text evidence="1">Belongs to the bHLH protein family.</text>
</comment>
<evidence type="ECO:0000313" key="7">
    <source>
        <dbReference type="Proteomes" id="UP001140949"/>
    </source>
</evidence>
<dbReference type="GO" id="GO:0003700">
    <property type="term" value="F:DNA-binding transcription factor activity"/>
    <property type="evidence" value="ECO:0007669"/>
    <property type="project" value="InterPro"/>
</dbReference>
<dbReference type="CDD" id="cd11453">
    <property type="entry name" value="bHLH_AtBIM_like"/>
    <property type="match status" value="1"/>
</dbReference>
<evidence type="ECO:0000256" key="2">
    <source>
        <dbReference type="ARBA" id="ARBA00023015"/>
    </source>
</evidence>
<feature type="compositionally biased region" description="Basic and acidic residues" evidence="4">
    <location>
        <begin position="20"/>
        <end position="38"/>
    </location>
</feature>
<feature type="compositionally biased region" description="Basic and acidic residues" evidence="4">
    <location>
        <begin position="56"/>
        <end position="65"/>
    </location>
</feature>
<evidence type="ECO:0000313" key="6">
    <source>
        <dbReference type="EMBL" id="KAJ6844064.1"/>
    </source>
</evidence>
<sequence length="355" mass="38550">MESGSRSSRGFDDDEDEDDGFSRREGHRAGEMAVKVDGRGGSGSDQRATTPRSKHSATEQRRRSKINDRFQILRELIPHSDQKRDKATFLLEVIEYVRFLQEKVQKYETAYPGWNEDSSKLMPWNGVQVHGDNVADPSQNLKNGPSGFMYSDNSIPVAPAMLSTAQNPVESDLSAGVSFKAMENSTGFTNNAAATSIPLQPCSYASVERGTIATQPQPGLISDIDNLASQSQSQWLRPSCPADCSVSSDMLNGQEELTIDEGTINVSAVYSQNLLNTLSQALENSGIDLSQANVSVQINLGKRATGRRPTATTTMSSAKDLENPLSGNQGVMEHSRVGSSGEESELGTKRRKPNS</sequence>
<dbReference type="Pfam" id="PF00010">
    <property type="entry name" value="HLH"/>
    <property type="match status" value="1"/>
</dbReference>
<dbReference type="Gene3D" id="4.10.280.10">
    <property type="entry name" value="Helix-loop-helix DNA-binding domain"/>
    <property type="match status" value="1"/>
</dbReference>